<comment type="caution">
    <text evidence="2">The sequence shown here is derived from an EMBL/GenBank/DDBJ whole genome shotgun (WGS) entry which is preliminary data.</text>
</comment>
<organism evidence="2 3">
    <name type="scientific">Dasania phycosphaerae</name>
    <dbReference type="NCBI Taxonomy" id="2950436"/>
    <lineage>
        <taxon>Bacteria</taxon>
        <taxon>Pseudomonadati</taxon>
        <taxon>Pseudomonadota</taxon>
        <taxon>Gammaproteobacteria</taxon>
        <taxon>Cellvibrionales</taxon>
        <taxon>Spongiibacteraceae</taxon>
        <taxon>Dasania</taxon>
    </lineage>
</organism>
<feature type="transmembrane region" description="Helical" evidence="1">
    <location>
        <begin position="12"/>
        <end position="33"/>
    </location>
</feature>
<dbReference type="InterPro" id="IPR032314">
    <property type="entry name" value="DUF4845"/>
</dbReference>
<accession>A0A9J6RLZ7</accession>
<protein>
    <submittedName>
        <fullName evidence="2">DUF4845 domain-containing protein</fullName>
    </submittedName>
</protein>
<evidence type="ECO:0000256" key="1">
    <source>
        <dbReference type="SAM" id="Phobius"/>
    </source>
</evidence>
<dbReference type="Proteomes" id="UP001069090">
    <property type="component" value="Unassembled WGS sequence"/>
</dbReference>
<dbReference type="AlphaFoldDB" id="A0A9J6RLZ7"/>
<keyword evidence="1" id="KW-0812">Transmembrane</keyword>
<evidence type="ECO:0000313" key="2">
    <source>
        <dbReference type="EMBL" id="MCZ0865742.1"/>
    </source>
</evidence>
<keyword evidence="1" id="KW-0472">Membrane</keyword>
<reference evidence="2 3" key="1">
    <citation type="submission" date="2022-12" db="EMBL/GenBank/DDBJ databases">
        <title>Dasania phycosphaerae sp. nov., isolated from particulate material of the south coast of Korea.</title>
        <authorList>
            <person name="Jiang Y."/>
        </authorList>
    </citation>
    <scope>NUCLEOTIDE SEQUENCE [LARGE SCALE GENOMIC DNA]</scope>
    <source>
        <strain evidence="2 3">GY-19</strain>
    </source>
</reference>
<proteinExistence type="predicted"/>
<keyword evidence="3" id="KW-1185">Reference proteome</keyword>
<dbReference type="EMBL" id="JAPTGG010000008">
    <property type="protein sequence ID" value="MCZ0865742.1"/>
    <property type="molecule type" value="Genomic_DNA"/>
</dbReference>
<evidence type="ECO:0000313" key="3">
    <source>
        <dbReference type="Proteomes" id="UP001069090"/>
    </source>
</evidence>
<dbReference type="Pfam" id="PF16137">
    <property type="entry name" value="DUF4845"/>
    <property type="match status" value="1"/>
</dbReference>
<keyword evidence="1" id="KW-1133">Transmembrane helix</keyword>
<name>A0A9J6RLZ7_9GAMM</name>
<sequence>MVSPIRQRGMSGLSLLVVLLLIGFFATVLVKLLPIYMESWTIKGAINGAIEDGGQGLSAADIRKSLDRQFTVNQVTAIAVKDIEIKREKNGKMTINANYEKRVPFMQNVDVVVKFEKFIFEVQGK</sequence>
<dbReference type="RefSeq" id="WP_258331883.1">
    <property type="nucleotide sequence ID" value="NZ_JAPTGG010000008.1"/>
</dbReference>
<gene>
    <name evidence="2" type="ORF">O0V09_11045</name>
</gene>